<dbReference type="RefSeq" id="WP_013610372.1">
    <property type="nucleotide sequence ID" value="NZ_JADMYR010000021.1"/>
</dbReference>
<dbReference type="PANTHER" id="PTHR43581">
    <property type="entry name" value="ATP/GTP PHOSPHATASE"/>
    <property type="match status" value="1"/>
</dbReference>
<sequence length="550" mass="63181">MKIKSISFGDIPFRMFRNLTINISERLTVIAGHNGIGKSTLLGLIANGSELKSSEGKTLLKRSFQAQLHELFYLDIARDYVKKSADKPYFTLTYSEQGKEDLTKICNVSKHSDKKQGIERLKVVPRGEQEGWNVGPSAKVPIPTMFLSMSRMLPNGEYQSSLNSELSKALSDEDKLYIREKFKAIIDNKVVDSDHITKQELKGTTKRSLLPEFEHSTRTISLGQDSLGVIITALASFAKLKRENPNYNGGILLIDEIDAGFHPRAQIKLIQLIKKEAKSLNLQIIMTSHSLTIIQEVLKINDETARSGRNIDSVVYIEDVLRPKLMEYPTYENIKGDMLGILPAFDDVTPQIKIYFEDKEAEWFFKKMLEIENFDSKLSYGYDLIFVSAKLGCDNLKTLYTIDDYFRQVVIVFDNDVLLNDRIIPIMKESKTILALPAIIDNEVNNAELRTPEFQVFNYLSKLLENLEHPYWNNLPHRYNIELIKDSIIETFPMVAGQEPLRVTRKEWFKTNMIHFEQTNLMSYFYNDNIKVITPFINDFKTAIETLINK</sequence>
<dbReference type="OMA" id="GQDNIGQ"/>
<proteinExistence type="predicted"/>
<organism evidence="2 3">
    <name type="scientific">Odoribacter splanchnicus</name>
    <dbReference type="NCBI Taxonomy" id="28118"/>
    <lineage>
        <taxon>Bacteria</taxon>
        <taxon>Pseudomonadati</taxon>
        <taxon>Bacteroidota</taxon>
        <taxon>Bacteroidia</taxon>
        <taxon>Bacteroidales</taxon>
        <taxon>Odoribacteraceae</taxon>
        <taxon>Odoribacter</taxon>
    </lineage>
</organism>
<protein>
    <recommendedName>
        <fullName evidence="1">AAA+ ATPase domain-containing protein</fullName>
    </recommendedName>
</protein>
<dbReference type="GeneID" id="61273274"/>
<dbReference type="InterPro" id="IPR041685">
    <property type="entry name" value="AAA_GajA/Old/RecF-like"/>
</dbReference>
<dbReference type="AlphaFoldDB" id="A0A412WK91"/>
<dbReference type="SUPFAM" id="SSF52540">
    <property type="entry name" value="P-loop containing nucleoside triphosphate hydrolases"/>
    <property type="match status" value="1"/>
</dbReference>
<evidence type="ECO:0000313" key="3">
    <source>
        <dbReference type="Proteomes" id="UP000283426"/>
    </source>
</evidence>
<name>A0A412WK91_9BACT</name>
<evidence type="ECO:0000259" key="1">
    <source>
        <dbReference type="SMART" id="SM00382"/>
    </source>
</evidence>
<evidence type="ECO:0000313" key="2">
    <source>
        <dbReference type="EMBL" id="RGV27574.1"/>
    </source>
</evidence>
<dbReference type="InterPro" id="IPR051396">
    <property type="entry name" value="Bact_Antivir_Def_Nuclease"/>
</dbReference>
<dbReference type="GO" id="GO:0016887">
    <property type="term" value="F:ATP hydrolysis activity"/>
    <property type="evidence" value="ECO:0007669"/>
    <property type="project" value="InterPro"/>
</dbReference>
<dbReference type="InterPro" id="IPR027417">
    <property type="entry name" value="P-loop_NTPase"/>
</dbReference>
<reference evidence="2 3" key="1">
    <citation type="submission" date="2018-08" db="EMBL/GenBank/DDBJ databases">
        <title>A genome reference for cultivated species of the human gut microbiota.</title>
        <authorList>
            <person name="Zou Y."/>
            <person name="Xue W."/>
            <person name="Luo G."/>
        </authorList>
    </citation>
    <scope>NUCLEOTIDE SEQUENCE [LARGE SCALE GENOMIC DNA]</scope>
    <source>
        <strain evidence="2 3">AF14-6AC</strain>
    </source>
</reference>
<gene>
    <name evidence="2" type="ORF">DWW24_06870</name>
</gene>
<dbReference type="Proteomes" id="UP000283426">
    <property type="component" value="Unassembled WGS sequence"/>
</dbReference>
<dbReference type="SMART" id="SM00382">
    <property type="entry name" value="AAA"/>
    <property type="match status" value="1"/>
</dbReference>
<dbReference type="CDD" id="cd00267">
    <property type="entry name" value="ABC_ATPase"/>
    <property type="match status" value="2"/>
</dbReference>
<dbReference type="Pfam" id="PF13175">
    <property type="entry name" value="AAA_15"/>
    <property type="match status" value="1"/>
</dbReference>
<accession>A0A412WK91</accession>
<dbReference type="Gene3D" id="3.40.50.300">
    <property type="entry name" value="P-loop containing nucleotide triphosphate hydrolases"/>
    <property type="match status" value="1"/>
</dbReference>
<feature type="domain" description="AAA+ ATPase" evidence="1">
    <location>
        <begin position="24"/>
        <end position="321"/>
    </location>
</feature>
<dbReference type="InterPro" id="IPR003593">
    <property type="entry name" value="AAA+_ATPase"/>
</dbReference>
<comment type="caution">
    <text evidence="2">The sequence shown here is derived from an EMBL/GenBank/DDBJ whole genome shotgun (WGS) entry which is preliminary data.</text>
</comment>
<dbReference type="PANTHER" id="PTHR43581:SF4">
    <property type="entry name" value="ATP_GTP PHOSPHATASE"/>
    <property type="match status" value="1"/>
</dbReference>
<dbReference type="EMBL" id="QRYW01000012">
    <property type="protein sequence ID" value="RGV27574.1"/>
    <property type="molecule type" value="Genomic_DNA"/>
</dbReference>
<dbReference type="GO" id="GO:0005524">
    <property type="term" value="F:ATP binding"/>
    <property type="evidence" value="ECO:0007669"/>
    <property type="project" value="InterPro"/>
</dbReference>